<evidence type="ECO:0000259" key="2">
    <source>
        <dbReference type="PROSITE" id="PS50943"/>
    </source>
</evidence>
<dbReference type="CDD" id="cd00093">
    <property type="entry name" value="HTH_XRE"/>
    <property type="match status" value="1"/>
</dbReference>
<dbReference type="SUPFAM" id="SSF47413">
    <property type="entry name" value="lambda repressor-like DNA-binding domains"/>
    <property type="match status" value="1"/>
</dbReference>
<dbReference type="GO" id="GO:0005829">
    <property type="term" value="C:cytosol"/>
    <property type="evidence" value="ECO:0007669"/>
    <property type="project" value="TreeGrafter"/>
</dbReference>
<reference evidence="3 4" key="1">
    <citation type="submission" date="2018-05" db="EMBL/GenBank/DDBJ databases">
        <title>Genomic Encyclopedia of Type Strains, Phase IV (KMG-IV): sequencing the most valuable type-strain genomes for metagenomic binning, comparative biology and taxonomic classification.</title>
        <authorList>
            <person name="Goeker M."/>
        </authorList>
    </citation>
    <scope>NUCLEOTIDE SEQUENCE [LARGE SCALE GENOMIC DNA]</scope>
    <source>
        <strain evidence="3 4">DSM 18773</strain>
    </source>
</reference>
<gene>
    <name evidence="3" type="ORF">C7459_102221</name>
</gene>
<dbReference type="Gene3D" id="1.25.40.10">
    <property type="entry name" value="Tetratricopeptide repeat domain"/>
    <property type="match status" value="2"/>
</dbReference>
<dbReference type="PANTHER" id="PTHR46797">
    <property type="entry name" value="HTH-TYPE TRANSCRIPTIONAL REGULATOR"/>
    <property type="match status" value="1"/>
</dbReference>
<dbReference type="OrthoDB" id="2470999at2"/>
<evidence type="ECO:0000313" key="3">
    <source>
        <dbReference type="EMBL" id="PWK15975.1"/>
    </source>
</evidence>
<dbReference type="Proteomes" id="UP000245634">
    <property type="component" value="Unassembled WGS sequence"/>
</dbReference>
<dbReference type="PROSITE" id="PS50943">
    <property type="entry name" value="HTH_CROC1"/>
    <property type="match status" value="1"/>
</dbReference>
<comment type="caution">
    <text evidence="3">The sequence shown here is derived from an EMBL/GenBank/DDBJ whole genome shotgun (WGS) entry which is preliminary data.</text>
</comment>
<dbReference type="InterPro" id="IPR019734">
    <property type="entry name" value="TPR_rpt"/>
</dbReference>
<dbReference type="GO" id="GO:0003677">
    <property type="term" value="F:DNA binding"/>
    <property type="evidence" value="ECO:0007669"/>
    <property type="project" value="UniProtKB-KW"/>
</dbReference>
<dbReference type="InterPro" id="IPR001387">
    <property type="entry name" value="Cro/C1-type_HTH"/>
</dbReference>
<dbReference type="GO" id="GO:0003700">
    <property type="term" value="F:DNA-binding transcription factor activity"/>
    <property type="evidence" value="ECO:0007669"/>
    <property type="project" value="TreeGrafter"/>
</dbReference>
<protein>
    <submittedName>
        <fullName evidence="3">DNA-binding XRE family transcriptional regulator</fullName>
    </submittedName>
</protein>
<dbReference type="SUPFAM" id="SSF48452">
    <property type="entry name" value="TPR-like"/>
    <property type="match status" value="3"/>
</dbReference>
<evidence type="ECO:0000313" key="4">
    <source>
        <dbReference type="Proteomes" id="UP000245634"/>
    </source>
</evidence>
<dbReference type="Pfam" id="PF01381">
    <property type="entry name" value="HTH_3"/>
    <property type="match status" value="1"/>
</dbReference>
<dbReference type="Gene3D" id="1.10.260.40">
    <property type="entry name" value="lambda repressor-like DNA-binding domains"/>
    <property type="match status" value="1"/>
</dbReference>
<dbReference type="InterPro" id="IPR010982">
    <property type="entry name" value="Lambda_DNA-bd_dom_sf"/>
</dbReference>
<dbReference type="AlphaFoldDB" id="A0A316DDC7"/>
<dbReference type="SMART" id="SM00530">
    <property type="entry name" value="HTH_XRE"/>
    <property type="match status" value="1"/>
</dbReference>
<dbReference type="SMART" id="SM00028">
    <property type="entry name" value="TPR"/>
    <property type="match status" value="4"/>
</dbReference>
<accession>A0A316DDC7</accession>
<feature type="domain" description="HTH cro/C1-type" evidence="2">
    <location>
        <begin position="8"/>
        <end position="61"/>
    </location>
</feature>
<proteinExistence type="predicted"/>
<dbReference type="EMBL" id="QGGL01000002">
    <property type="protein sequence ID" value="PWK15975.1"/>
    <property type="molecule type" value="Genomic_DNA"/>
</dbReference>
<sequence length="430" mass="48873">METLGQRIRSLRLKKGITQAELAKSICTGSMISQIESDKAKPSYGVLARIAEKLQVPVEDLMSNVEMNLIVLSEYKIARSMMAIGEYKNALPLLLNVQERNNGKLIPAEVLLEIGTCYLHTNQTKEAELTFKKLKEYATALGDQSILSRVSYLFGQLELKRKRYQIAEHHLMEASECFEQQRGVRDEYLLTSILTALAEVRTRTGRVREVTLTYKQLLPLFQAREDFEGLGTLYMKLAESYTVADDLEQSVECSQRAIFFFETMNSMTHKLSTQVRYAALRAEQGHAEEAIQQLTSISEELRGMRKSEEAGIAYAELAKIQFKCGKLDQAEESCQMARGLLPSIHLHQGWVLRVQAMIAKGRSQTEGSVRFLKQAAECFKLLDATVEYEETMQELSVFYSEQNNCEMALKIAREMLAFNRMTLEQRGIVL</sequence>
<dbReference type="PANTHER" id="PTHR46797:SF1">
    <property type="entry name" value="METHYLPHOSPHONATE SYNTHASE"/>
    <property type="match status" value="1"/>
</dbReference>
<dbReference type="RefSeq" id="WP_109686329.1">
    <property type="nucleotide sequence ID" value="NZ_QGGL01000002.1"/>
</dbReference>
<evidence type="ECO:0000256" key="1">
    <source>
        <dbReference type="ARBA" id="ARBA00023125"/>
    </source>
</evidence>
<name>A0A316DDC7_9BACL</name>
<dbReference type="InterPro" id="IPR011990">
    <property type="entry name" value="TPR-like_helical_dom_sf"/>
</dbReference>
<keyword evidence="4" id="KW-1185">Reference proteome</keyword>
<organism evidence="3 4">
    <name type="scientific">Tumebacillus permanentifrigoris</name>
    <dbReference type="NCBI Taxonomy" id="378543"/>
    <lineage>
        <taxon>Bacteria</taxon>
        <taxon>Bacillati</taxon>
        <taxon>Bacillota</taxon>
        <taxon>Bacilli</taxon>
        <taxon>Bacillales</taxon>
        <taxon>Alicyclobacillaceae</taxon>
        <taxon>Tumebacillus</taxon>
    </lineage>
</organism>
<dbReference type="InterPro" id="IPR050807">
    <property type="entry name" value="TransReg_Diox_bact_type"/>
</dbReference>
<keyword evidence="1 3" id="KW-0238">DNA-binding</keyword>